<evidence type="ECO:0000313" key="3">
    <source>
        <dbReference type="Proteomes" id="UP000601435"/>
    </source>
</evidence>
<evidence type="ECO:0000256" key="1">
    <source>
        <dbReference type="SAM" id="MobiDB-lite"/>
    </source>
</evidence>
<keyword evidence="3" id="KW-1185">Reference proteome</keyword>
<sequence>MQQAGFEPQEIDLILHLREQADMQFGSPPHIAHAFLASGIRQGCSLSPLLWSLSTGLIYKQYAAELEAHRLKIGTSSLYVFSSWLFKDQDALKRAVRAMGFLIHVLRGAGLQLSVDKTVIMLTATGTSVQSALSRYRHEIEGVPHFKVMVGQTPVSFKLVQEHTTMDLEPISHEELMEAAADLQALQTAPKHSERERVCTQKFGSLTDTETPTKYNRPDHKGQQRGGKGRNQDGQMTNRRAQPSTPEPTRRFEPGPRSNNPSGSTRRLDRDQEQELLQQMATVVLRHEDQLSILKQSTGMVAFLGTAPPLTVIPLLQQVGDQWRTTKESDPTALKHPIRLVLFQAFTMETPSRIQKLDTCPDSHRDALRLSIITETGRFPYQAWNRQTRASETVDTQQPLEAKEILHMLDELMILSVQDGVLPRFHPTRDLAPRMEGPTVTWMIELGLRNPKAYRTWELLERLSGNSVLRLVAASLRRERLGRSAAAKRMAQLRRQGTQLNVPFTTQTVRLSGCPSASCDLPIVQTNAMLMQ</sequence>
<dbReference type="AlphaFoldDB" id="A0A813CB20"/>
<gene>
    <name evidence="2" type="ORF">SNEC2469_LOCUS33626</name>
</gene>
<organism evidence="2 3">
    <name type="scientific">Symbiodinium necroappetens</name>
    <dbReference type="NCBI Taxonomy" id="1628268"/>
    <lineage>
        <taxon>Eukaryota</taxon>
        <taxon>Sar</taxon>
        <taxon>Alveolata</taxon>
        <taxon>Dinophyceae</taxon>
        <taxon>Suessiales</taxon>
        <taxon>Symbiodiniaceae</taxon>
        <taxon>Symbiodinium</taxon>
    </lineage>
</organism>
<feature type="non-terminal residue" evidence="2">
    <location>
        <position position="532"/>
    </location>
</feature>
<dbReference type="OrthoDB" id="10422244at2759"/>
<dbReference type="Proteomes" id="UP000601435">
    <property type="component" value="Unassembled WGS sequence"/>
</dbReference>
<protein>
    <recommendedName>
        <fullName evidence="4">Reverse transcriptase domain-containing protein</fullName>
    </recommendedName>
</protein>
<feature type="compositionally biased region" description="Polar residues" evidence="1">
    <location>
        <begin position="202"/>
        <end position="214"/>
    </location>
</feature>
<reference evidence="2" key="1">
    <citation type="submission" date="2021-02" db="EMBL/GenBank/DDBJ databases">
        <authorList>
            <person name="Dougan E. K."/>
            <person name="Rhodes N."/>
            <person name="Thang M."/>
            <person name="Chan C."/>
        </authorList>
    </citation>
    <scope>NUCLEOTIDE SEQUENCE</scope>
</reference>
<proteinExistence type="predicted"/>
<evidence type="ECO:0008006" key="4">
    <source>
        <dbReference type="Google" id="ProtNLM"/>
    </source>
</evidence>
<feature type="region of interest" description="Disordered" evidence="1">
    <location>
        <begin position="187"/>
        <end position="269"/>
    </location>
</feature>
<evidence type="ECO:0000313" key="2">
    <source>
        <dbReference type="EMBL" id="CAE7939737.1"/>
    </source>
</evidence>
<accession>A0A813CB20</accession>
<comment type="caution">
    <text evidence="2">The sequence shown here is derived from an EMBL/GenBank/DDBJ whole genome shotgun (WGS) entry which is preliminary data.</text>
</comment>
<name>A0A813CB20_9DINO</name>
<dbReference type="EMBL" id="CAJNJA010089497">
    <property type="protein sequence ID" value="CAE7939737.1"/>
    <property type="molecule type" value="Genomic_DNA"/>
</dbReference>